<feature type="domain" description="HNH nuclease" evidence="1">
    <location>
        <begin position="136"/>
        <end position="188"/>
    </location>
</feature>
<keyword evidence="2" id="KW-0378">Hydrolase</keyword>
<name>A0A9E4K513_9GAMM</name>
<evidence type="ECO:0000313" key="3">
    <source>
        <dbReference type="Proteomes" id="UP000886687"/>
    </source>
</evidence>
<comment type="caution">
    <text evidence="2">The sequence shown here is derived from an EMBL/GenBank/DDBJ whole genome shotgun (WGS) entry which is preliminary data.</text>
</comment>
<keyword evidence="2" id="KW-0540">Nuclease</keyword>
<accession>A0A9E4K513</accession>
<sequence>MTFEEWMRYRGLSESSVKKYEGAISGAMTEWAIDGDLIEGPLTSIQSHSRFESVATALRELPIYQMRNKRGHSMYNSALNKFTEYLKEGFDSDIESDLESILLETDATDTEKASLLKTRIGQGNFRQKLIALWGGCAVTGYKDPAMLVASHIKPWKVASNLERLDQYNGLLLLPTLDKAFDTGLISFDKSGSIMISPLLENPELLGVSVDMIVKLKTQHQEYMKFHREQVYRGT</sequence>
<protein>
    <submittedName>
        <fullName evidence="2">HNH endonuclease</fullName>
    </submittedName>
</protein>
<dbReference type="Proteomes" id="UP000886687">
    <property type="component" value="Unassembled WGS sequence"/>
</dbReference>
<dbReference type="InterPro" id="IPR003615">
    <property type="entry name" value="HNH_nuc"/>
</dbReference>
<dbReference type="GO" id="GO:0004519">
    <property type="term" value="F:endonuclease activity"/>
    <property type="evidence" value="ECO:0007669"/>
    <property type="project" value="UniProtKB-KW"/>
</dbReference>
<gene>
    <name evidence="2" type="ORF">JAZ04_08550</name>
</gene>
<keyword evidence="2" id="KW-0255">Endonuclease</keyword>
<evidence type="ECO:0000259" key="1">
    <source>
        <dbReference type="Pfam" id="PF13391"/>
    </source>
</evidence>
<dbReference type="AlphaFoldDB" id="A0A9E4K513"/>
<dbReference type="Pfam" id="PF13391">
    <property type="entry name" value="HNH_2"/>
    <property type="match status" value="1"/>
</dbReference>
<proteinExistence type="predicted"/>
<dbReference type="EMBL" id="JAEPDI010000004">
    <property type="protein sequence ID" value="MCG7938891.1"/>
    <property type="molecule type" value="Genomic_DNA"/>
</dbReference>
<reference evidence="2" key="1">
    <citation type="journal article" date="2021" name="Proc. Natl. Acad. Sci. U.S.A.">
        <title>Global biogeography of chemosynthetic symbionts reveals both localized and globally distributed symbiont groups. .</title>
        <authorList>
            <person name="Osvatic J.T."/>
            <person name="Wilkins L.G.E."/>
            <person name="Leibrecht L."/>
            <person name="Leray M."/>
            <person name="Zauner S."/>
            <person name="Polzin J."/>
            <person name="Camacho Y."/>
            <person name="Gros O."/>
            <person name="van Gils J.A."/>
            <person name="Eisen J.A."/>
            <person name="Petersen J.M."/>
            <person name="Yuen B."/>
        </authorList>
    </citation>
    <scope>NUCLEOTIDE SEQUENCE</scope>
    <source>
        <strain evidence="2">MAGL173</strain>
    </source>
</reference>
<evidence type="ECO:0000313" key="2">
    <source>
        <dbReference type="EMBL" id="MCG7938891.1"/>
    </source>
</evidence>
<organism evidence="2 3">
    <name type="scientific">Candidatus Thiodiazotropha lotti</name>
    <dbReference type="NCBI Taxonomy" id="2792787"/>
    <lineage>
        <taxon>Bacteria</taxon>
        <taxon>Pseudomonadati</taxon>
        <taxon>Pseudomonadota</taxon>
        <taxon>Gammaproteobacteria</taxon>
        <taxon>Chromatiales</taxon>
        <taxon>Sedimenticolaceae</taxon>
        <taxon>Candidatus Thiodiazotropha</taxon>
    </lineage>
</organism>